<name>A0A516H0F3_9PROT</name>
<dbReference type="PANTHER" id="PTHR44520:SF2">
    <property type="entry name" value="RESPONSE REGULATOR RCP1"/>
    <property type="match status" value="1"/>
</dbReference>
<dbReference type="InterPro" id="IPR011006">
    <property type="entry name" value="CheY-like_superfamily"/>
</dbReference>
<dbReference type="InterPro" id="IPR052893">
    <property type="entry name" value="TCS_response_regulator"/>
</dbReference>
<feature type="domain" description="Response regulatory" evidence="2">
    <location>
        <begin position="6"/>
        <end position="133"/>
    </location>
</feature>
<dbReference type="Proteomes" id="UP000317496">
    <property type="component" value="Chromosome"/>
</dbReference>
<dbReference type="InterPro" id="IPR001789">
    <property type="entry name" value="Sig_transdc_resp-reg_receiver"/>
</dbReference>
<gene>
    <name evidence="3" type="ORF">FNB15_08210</name>
</gene>
<dbReference type="PROSITE" id="PS50110">
    <property type="entry name" value="RESPONSE_REGULATORY"/>
    <property type="match status" value="1"/>
</dbReference>
<organism evidence="3 4">
    <name type="scientific">Ferrovibrio terrae</name>
    <dbReference type="NCBI Taxonomy" id="2594003"/>
    <lineage>
        <taxon>Bacteria</taxon>
        <taxon>Pseudomonadati</taxon>
        <taxon>Pseudomonadota</taxon>
        <taxon>Alphaproteobacteria</taxon>
        <taxon>Rhodospirillales</taxon>
        <taxon>Rhodospirillaceae</taxon>
        <taxon>Ferrovibrio</taxon>
    </lineage>
</organism>
<dbReference type="SMART" id="SM00448">
    <property type="entry name" value="REC"/>
    <property type="match status" value="1"/>
</dbReference>
<protein>
    <submittedName>
        <fullName evidence="3">Response regulator</fullName>
    </submittedName>
</protein>
<accession>A0A516H0F3</accession>
<keyword evidence="1" id="KW-0597">Phosphoprotein</keyword>
<dbReference type="RefSeq" id="WP_144068234.1">
    <property type="nucleotide sequence ID" value="NZ_CP041636.1"/>
</dbReference>
<dbReference type="Pfam" id="PF00072">
    <property type="entry name" value="Response_reg"/>
    <property type="match status" value="1"/>
</dbReference>
<dbReference type="SUPFAM" id="SSF52172">
    <property type="entry name" value="CheY-like"/>
    <property type="match status" value="1"/>
</dbReference>
<feature type="modified residue" description="4-aspartylphosphate" evidence="1">
    <location>
        <position position="66"/>
    </location>
</feature>
<proteinExistence type="predicted"/>
<dbReference type="CDD" id="cd17557">
    <property type="entry name" value="REC_Rcp-like"/>
    <property type="match status" value="1"/>
</dbReference>
<evidence type="ECO:0000313" key="3">
    <source>
        <dbReference type="EMBL" id="QDO97253.1"/>
    </source>
</evidence>
<dbReference type="AlphaFoldDB" id="A0A516H0F3"/>
<dbReference type="Gene3D" id="3.40.50.2300">
    <property type="match status" value="1"/>
</dbReference>
<dbReference type="KEGG" id="fer:FNB15_08210"/>
<dbReference type="EMBL" id="CP041636">
    <property type="protein sequence ID" value="QDO97253.1"/>
    <property type="molecule type" value="Genomic_DNA"/>
</dbReference>
<dbReference type="OrthoDB" id="9793549at2"/>
<sequence length="142" mass="15696">MSTQITIVMIEDDEGHARLIERHLRRAGIDDEIVPFTTGAPALEYLLGPDGTGAANHDRPFVLLLDLSLPDMHGAHILQTVKKNQNLQHSPVVVLTTTDDKYEVDRCYSLGCNSYVVKPINYEAFGQAIQNLGALLKTMKPV</sequence>
<keyword evidence="4" id="KW-1185">Reference proteome</keyword>
<reference evidence="3 4" key="1">
    <citation type="submission" date="2019-07" db="EMBL/GenBank/DDBJ databases">
        <title>Genome sequencing for Ferrovibrio sp. K5.</title>
        <authorList>
            <person name="Park S.-J."/>
        </authorList>
    </citation>
    <scope>NUCLEOTIDE SEQUENCE [LARGE SCALE GENOMIC DNA]</scope>
    <source>
        <strain evidence="3 4">K5</strain>
    </source>
</reference>
<evidence type="ECO:0000259" key="2">
    <source>
        <dbReference type="PROSITE" id="PS50110"/>
    </source>
</evidence>
<dbReference type="PANTHER" id="PTHR44520">
    <property type="entry name" value="RESPONSE REGULATOR RCP1-RELATED"/>
    <property type="match status" value="1"/>
</dbReference>
<evidence type="ECO:0000313" key="4">
    <source>
        <dbReference type="Proteomes" id="UP000317496"/>
    </source>
</evidence>
<evidence type="ECO:0000256" key="1">
    <source>
        <dbReference type="PROSITE-ProRule" id="PRU00169"/>
    </source>
</evidence>
<dbReference type="GO" id="GO:0000160">
    <property type="term" value="P:phosphorelay signal transduction system"/>
    <property type="evidence" value="ECO:0007669"/>
    <property type="project" value="InterPro"/>
</dbReference>